<dbReference type="InterPro" id="IPR050386">
    <property type="entry name" value="Glycosyl_hydrolase_5"/>
</dbReference>
<evidence type="ECO:0000256" key="4">
    <source>
        <dbReference type="ARBA" id="ARBA00023277"/>
    </source>
</evidence>
<evidence type="ECO:0000256" key="1">
    <source>
        <dbReference type="ARBA" id="ARBA00005641"/>
    </source>
</evidence>
<dbReference type="GO" id="GO:0008422">
    <property type="term" value="F:beta-glucosidase activity"/>
    <property type="evidence" value="ECO:0007669"/>
    <property type="project" value="TreeGrafter"/>
</dbReference>
<evidence type="ECO:0000259" key="10">
    <source>
        <dbReference type="Pfam" id="PF00150"/>
    </source>
</evidence>
<evidence type="ECO:0000313" key="11">
    <source>
        <dbReference type="EMBL" id="MCQ5152871.1"/>
    </source>
</evidence>
<evidence type="ECO:0000256" key="3">
    <source>
        <dbReference type="ARBA" id="ARBA00023001"/>
    </source>
</evidence>
<dbReference type="GO" id="GO:0030245">
    <property type="term" value="P:cellulose catabolic process"/>
    <property type="evidence" value="ECO:0007669"/>
    <property type="project" value="UniProtKB-KW"/>
</dbReference>
<keyword evidence="9" id="KW-0732">Signal</keyword>
<keyword evidence="2 7" id="KW-0378">Hydrolase</keyword>
<dbReference type="SUPFAM" id="SSF51445">
    <property type="entry name" value="(Trans)glycosidases"/>
    <property type="match status" value="1"/>
</dbReference>
<keyword evidence="5 7" id="KW-0326">Glycosidase</keyword>
<evidence type="ECO:0000256" key="2">
    <source>
        <dbReference type="ARBA" id="ARBA00022801"/>
    </source>
</evidence>
<evidence type="ECO:0000256" key="7">
    <source>
        <dbReference type="RuleBase" id="RU361153"/>
    </source>
</evidence>
<gene>
    <name evidence="11" type="ORF">NE632_06065</name>
</gene>
<dbReference type="InterPro" id="IPR001547">
    <property type="entry name" value="Glyco_hydro_5"/>
</dbReference>
<dbReference type="Gene3D" id="3.20.20.80">
    <property type="entry name" value="Glycosidases"/>
    <property type="match status" value="1"/>
</dbReference>
<comment type="similarity">
    <text evidence="1 7">Belongs to the glycosyl hydrolase 5 (cellulase A) family.</text>
</comment>
<sequence length="594" mass="65578">MRTIKAISLLTAAVMGCTALLAGCGKGSDSSSKAEEGAKTSDDGSINKDLTATELARLLGNGTNLGNTMEAYGHKSYSADTDPESFETFWGQPVTTEEMIKGMKASGFDSLRVPVAWTNAMEYEKGDYTINEAYLDRVEEIINYALDNDMYVIINDHWDGSWWGMFGSSEQSDVDKAFEMYKSMWTQIANRYKKYSDRLIFEGANEELGDRLNDTDVCKNSGSLSKAECYEMANKINQTFVDTVRATGGNNEQRFLLIAGYNTDITMTCSNKFQMPTDTAKDKLLLSVHYYTPWDYCGTKGRSDWGTKTDYEEQNRLFKNMTKYSEQGYGIIIGEYAVLTNGGDVKKGTDKFIDNLLDNCDAYGFAPFLWDCSDFFSRSELKMRDETVAKIFDERRRDNQSSMTVEEERAAAVNKLDETLAAAPEKLTDDTAPQADENTAVAWIMYQSADFSVCYSVGDEYDPGSKSDGVIAENAVIDGKGTYTVSLDMSSNNANGIAFSALGIANGEKLYPNYIATIDEIKINGEAVETIAEGYTTSDDQLCTRVNLVNQWVSAPPEDARIAGGNLSKASPTILDYAGKINTLEITFTYAPAA</sequence>
<evidence type="ECO:0000256" key="6">
    <source>
        <dbReference type="ARBA" id="ARBA00023326"/>
    </source>
</evidence>
<evidence type="ECO:0000313" key="12">
    <source>
        <dbReference type="Proteomes" id="UP001206236"/>
    </source>
</evidence>
<name>A0AAW5KPC9_9FIRM</name>
<evidence type="ECO:0000256" key="5">
    <source>
        <dbReference type="ARBA" id="ARBA00023295"/>
    </source>
</evidence>
<keyword evidence="4" id="KW-0119">Carbohydrate metabolism</keyword>
<evidence type="ECO:0000256" key="8">
    <source>
        <dbReference type="SAM" id="MobiDB-lite"/>
    </source>
</evidence>
<feature type="region of interest" description="Disordered" evidence="8">
    <location>
        <begin position="25"/>
        <end position="46"/>
    </location>
</feature>
<dbReference type="PROSITE" id="PS51257">
    <property type="entry name" value="PROKAR_LIPOPROTEIN"/>
    <property type="match status" value="1"/>
</dbReference>
<proteinExistence type="inferred from homology"/>
<dbReference type="GO" id="GO:0009986">
    <property type="term" value="C:cell surface"/>
    <property type="evidence" value="ECO:0007669"/>
    <property type="project" value="TreeGrafter"/>
</dbReference>
<feature type="compositionally biased region" description="Basic and acidic residues" evidence="8">
    <location>
        <begin position="32"/>
        <end position="46"/>
    </location>
</feature>
<dbReference type="GO" id="GO:0005576">
    <property type="term" value="C:extracellular region"/>
    <property type="evidence" value="ECO:0007669"/>
    <property type="project" value="TreeGrafter"/>
</dbReference>
<dbReference type="RefSeq" id="WP_256321872.1">
    <property type="nucleotide sequence ID" value="NZ_JANGCN010000010.1"/>
</dbReference>
<reference evidence="11" key="1">
    <citation type="submission" date="2022-06" db="EMBL/GenBank/DDBJ databases">
        <title>Isolation of gut microbiota from human fecal samples.</title>
        <authorList>
            <person name="Pamer E.G."/>
            <person name="Barat B."/>
            <person name="Waligurski E."/>
            <person name="Medina S."/>
            <person name="Paddock L."/>
            <person name="Mostad J."/>
        </authorList>
    </citation>
    <scope>NUCLEOTIDE SEQUENCE</scope>
    <source>
        <strain evidence="11">DFI.5.57</strain>
    </source>
</reference>
<dbReference type="InterPro" id="IPR017853">
    <property type="entry name" value="GH"/>
</dbReference>
<feature type="signal peptide" evidence="9">
    <location>
        <begin position="1"/>
        <end position="22"/>
    </location>
</feature>
<dbReference type="PANTHER" id="PTHR31297:SF41">
    <property type="entry name" value="ENDOGLUCANASE, PUTATIVE (AFU_ORTHOLOGUE AFUA_5G01830)-RELATED"/>
    <property type="match status" value="1"/>
</dbReference>
<feature type="domain" description="Glycoside hydrolase family 5" evidence="10">
    <location>
        <begin position="81"/>
        <end position="374"/>
    </location>
</feature>
<dbReference type="PANTHER" id="PTHR31297">
    <property type="entry name" value="GLUCAN ENDO-1,6-BETA-GLUCOSIDASE B"/>
    <property type="match status" value="1"/>
</dbReference>
<protein>
    <submittedName>
        <fullName evidence="11">Glycoside hydrolase family 5 protein</fullName>
    </submittedName>
</protein>
<keyword evidence="3" id="KW-0136">Cellulose degradation</keyword>
<comment type="caution">
    <text evidence="11">The sequence shown here is derived from an EMBL/GenBank/DDBJ whole genome shotgun (WGS) entry which is preliminary data.</text>
</comment>
<dbReference type="AlphaFoldDB" id="A0AAW5KPC9"/>
<evidence type="ECO:0000256" key="9">
    <source>
        <dbReference type="SAM" id="SignalP"/>
    </source>
</evidence>
<keyword evidence="6" id="KW-0624">Polysaccharide degradation</keyword>
<accession>A0AAW5KPC9</accession>
<dbReference type="Proteomes" id="UP001206236">
    <property type="component" value="Unassembled WGS sequence"/>
</dbReference>
<feature type="chain" id="PRO_5043498812" evidence="9">
    <location>
        <begin position="23"/>
        <end position="594"/>
    </location>
</feature>
<organism evidence="11 12">
    <name type="scientific">Ruminococcus bicirculans</name>
    <name type="common">ex Wegman et al. 2014</name>
    <dbReference type="NCBI Taxonomy" id="1160721"/>
    <lineage>
        <taxon>Bacteria</taxon>
        <taxon>Bacillati</taxon>
        <taxon>Bacillota</taxon>
        <taxon>Clostridia</taxon>
        <taxon>Eubacteriales</taxon>
        <taxon>Oscillospiraceae</taxon>
        <taxon>Ruminococcus</taxon>
    </lineage>
</organism>
<dbReference type="Pfam" id="PF00150">
    <property type="entry name" value="Cellulase"/>
    <property type="match status" value="1"/>
</dbReference>
<dbReference type="EMBL" id="JANGCN010000010">
    <property type="protein sequence ID" value="MCQ5152871.1"/>
    <property type="molecule type" value="Genomic_DNA"/>
</dbReference>